<dbReference type="SMART" id="SM00397">
    <property type="entry name" value="t_SNARE"/>
    <property type="match status" value="1"/>
</dbReference>
<dbReference type="GO" id="GO:0006906">
    <property type="term" value="P:vesicle fusion"/>
    <property type="evidence" value="ECO:0007669"/>
    <property type="project" value="TreeGrafter"/>
</dbReference>
<dbReference type="AlphaFoldDB" id="A0AAN8VN89"/>
<dbReference type="GO" id="GO:0000139">
    <property type="term" value="C:Golgi membrane"/>
    <property type="evidence" value="ECO:0007669"/>
    <property type="project" value="TreeGrafter"/>
</dbReference>
<protein>
    <submittedName>
        <fullName evidence="6">Target SNARE coiled-coil homology domain</fullName>
    </submittedName>
</protein>
<dbReference type="PROSITE" id="PS50192">
    <property type="entry name" value="T_SNARE"/>
    <property type="match status" value="1"/>
</dbReference>
<name>A0AAN8VN89_9MAGN</name>
<reference evidence="6 7" key="1">
    <citation type="submission" date="2023-12" db="EMBL/GenBank/DDBJ databases">
        <title>A high-quality genome assembly for Dillenia turbinata (Dilleniales).</title>
        <authorList>
            <person name="Chanderbali A."/>
        </authorList>
    </citation>
    <scope>NUCLEOTIDE SEQUENCE [LARGE SCALE GENOMIC DNA]</scope>
    <source>
        <strain evidence="6">LSX21</strain>
        <tissue evidence="6">Leaf</tissue>
    </source>
</reference>
<keyword evidence="4" id="KW-0812">Transmembrane</keyword>
<dbReference type="PROSITE" id="PS00914">
    <property type="entry name" value="SYNTAXIN"/>
    <property type="match status" value="1"/>
</dbReference>
<evidence type="ECO:0000313" key="6">
    <source>
        <dbReference type="EMBL" id="KAK6933036.1"/>
    </source>
</evidence>
<evidence type="ECO:0000256" key="3">
    <source>
        <dbReference type="SAM" id="MobiDB-lite"/>
    </source>
</evidence>
<evidence type="ECO:0000256" key="4">
    <source>
        <dbReference type="SAM" id="Phobius"/>
    </source>
</evidence>
<dbReference type="Gene3D" id="1.20.5.110">
    <property type="match status" value="1"/>
</dbReference>
<keyword evidence="2" id="KW-0653">Protein transport</keyword>
<dbReference type="Pfam" id="PF05739">
    <property type="entry name" value="SNARE"/>
    <property type="match status" value="1"/>
</dbReference>
<accession>A0AAN8VN89</accession>
<dbReference type="PANTHER" id="PTHR19957">
    <property type="entry name" value="SYNTAXIN"/>
    <property type="match status" value="1"/>
</dbReference>
<comment type="similarity">
    <text evidence="1">Belongs to the syntaxin family.</text>
</comment>
<feature type="region of interest" description="Disordered" evidence="3">
    <location>
        <begin position="1"/>
        <end position="21"/>
    </location>
</feature>
<gene>
    <name evidence="6" type="ORF">RJ641_035930</name>
</gene>
<dbReference type="CDD" id="cd15844">
    <property type="entry name" value="SNARE_syntaxin5"/>
    <property type="match status" value="1"/>
</dbReference>
<evidence type="ECO:0000259" key="5">
    <source>
        <dbReference type="PROSITE" id="PS50192"/>
    </source>
</evidence>
<keyword evidence="7" id="KW-1185">Reference proteome</keyword>
<dbReference type="GO" id="GO:0005484">
    <property type="term" value="F:SNAP receptor activity"/>
    <property type="evidence" value="ECO:0007669"/>
    <property type="project" value="InterPro"/>
</dbReference>
<keyword evidence="2" id="KW-0813">Transport</keyword>
<dbReference type="GO" id="GO:0006886">
    <property type="term" value="P:intracellular protein transport"/>
    <property type="evidence" value="ECO:0007669"/>
    <property type="project" value="InterPro"/>
</dbReference>
<dbReference type="InterPro" id="IPR010989">
    <property type="entry name" value="SNARE"/>
</dbReference>
<evidence type="ECO:0000256" key="2">
    <source>
        <dbReference type="ARBA" id="ARBA00022927"/>
    </source>
</evidence>
<evidence type="ECO:0000313" key="7">
    <source>
        <dbReference type="Proteomes" id="UP001370490"/>
    </source>
</evidence>
<comment type="caution">
    <text evidence="6">The sequence shown here is derived from an EMBL/GenBank/DDBJ whole genome shotgun (WGS) entry which is preliminary data.</text>
</comment>
<dbReference type="InterPro" id="IPR006012">
    <property type="entry name" value="Syntaxin/epimorphin_CS"/>
</dbReference>
<dbReference type="GO" id="GO:0031201">
    <property type="term" value="C:SNARE complex"/>
    <property type="evidence" value="ECO:0007669"/>
    <property type="project" value="TreeGrafter"/>
</dbReference>
<sequence>MQLSTARRRMAGENTPQPMEMPMLQQQVVPRQEHYSENRAAALQNVQSTISEIGGIFTHLATMVAQQGELAIRIDDNMDESLTNVEGAHGALLKYLTRISSNRWLMIKIFAILIFFLLVFIFFVV</sequence>
<organism evidence="6 7">
    <name type="scientific">Dillenia turbinata</name>
    <dbReference type="NCBI Taxonomy" id="194707"/>
    <lineage>
        <taxon>Eukaryota</taxon>
        <taxon>Viridiplantae</taxon>
        <taxon>Streptophyta</taxon>
        <taxon>Embryophyta</taxon>
        <taxon>Tracheophyta</taxon>
        <taxon>Spermatophyta</taxon>
        <taxon>Magnoliopsida</taxon>
        <taxon>eudicotyledons</taxon>
        <taxon>Gunneridae</taxon>
        <taxon>Pentapetalae</taxon>
        <taxon>Dilleniales</taxon>
        <taxon>Dilleniaceae</taxon>
        <taxon>Dillenia</taxon>
    </lineage>
</organism>
<dbReference type="EMBL" id="JBAMMX010000009">
    <property type="protein sequence ID" value="KAK6933036.1"/>
    <property type="molecule type" value="Genomic_DNA"/>
</dbReference>
<keyword evidence="4" id="KW-1133">Transmembrane helix</keyword>
<dbReference type="InterPro" id="IPR000727">
    <property type="entry name" value="T_SNARE_dom"/>
</dbReference>
<dbReference type="GO" id="GO:0006888">
    <property type="term" value="P:endoplasmic reticulum to Golgi vesicle-mediated transport"/>
    <property type="evidence" value="ECO:0007669"/>
    <property type="project" value="TreeGrafter"/>
</dbReference>
<evidence type="ECO:0000256" key="1">
    <source>
        <dbReference type="ARBA" id="ARBA00009063"/>
    </source>
</evidence>
<keyword evidence="4" id="KW-0472">Membrane</keyword>
<dbReference type="GO" id="GO:0000149">
    <property type="term" value="F:SNARE binding"/>
    <property type="evidence" value="ECO:0007669"/>
    <property type="project" value="TreeGrafter"/>
</dbReference>
<dbReference type="InterPro" id="IPR045242">
    <property type="entry name" value="Syntaxin"/>
</dbReference>
<dbReference type="GO" id="GO:0048278">
    <property type="term" value="P:vesicle docking"/>
    <property type="evidence" value="ECO:0007669"/>
    <property type="project" value="TreeGrafter"/>
</dbReference>
<feature type="transmembrane region" description="Helical" evidence="4">
    <location>
        <begin position="104"/>
        <end position="124"/>
    </location>
</feature>
<proteinExistence type="inferred from homology"/>
<dbReference type="Proteomes" id="UP001370490">
    <property type="component" value="Unassembled WGS sequence"/>
</dbReference>
<dbReference type="SUPFAM" id="SSF47661">
    <property type="entry name" value="t-snare proteins"/>
    <property type="match status" value="1"/>
</dbReference>
<feature type="domain" description="T-SNARE coiled-coil homology" evidence="5">
    <location>
        <begin position="33"/>
        <end position="95"/>
    </location>
</feature>
<dbReference type="PANTHER" id="PTHR19957:SF228">
    <property type="entry name" value="SYNTAXIN-31"/>
    <property type="match status" value="1"/>
</dbReference>